<dbReference type="InterPro" id="IPR042194">
    <property type="entry name" value="FHIPEP_1"/>
</dbReference>
<comment type="similarity">
    <text evidence="2">Belongs to the FHIPEP (flagella/HR/invasion proteins export pore) family.</text>
</comment>
<feature type="transmembrane region" description="Helical" evidence="9">
    <location>
        <begin position="109"/>
        <end position="128"/>
    </location>
</feature>
<dbReference type="Proteomes" id="UP000046187">
    <property type="component" value="Unassembled WGS sequence"/>
</dbReference>
<dbReference type="PANTHER" id="PTHR30161">
    <property type="entry name" value="FLAGELLAR EXPORT PROTEIN, MEMBRANE FLHA SUBUNIT-RELATED"/>
    <property type="match status" value="1"/>
</dbReference>
<evidence type="ECO:0000256" key="3">
    <source>
        <dbReference type="ARBA" id="ARBA00022448"/>
    </source>
</evidence>
<dbReference type="InterPro" id="IPR042196">
    <property type="entry name" value="FHIPEP_4"/>
</dbReference>
<dbReference type="InterPro" id="IPR025505">
    <property type="entry name" value="FHIPEP_CS"/>
</dbReference>
<protein>
    <submittedName>
        <fullName evidence="10">Protein hrpC2</fullName>
    </submittedName>
</protein>
<feature type="transmembrane region" description="Helical" evidence="9">
    <location>
        <begin position="12"/>
        <end position="31"/>
    </location>
</feature>
<dbReference type="PIRSF" id="PIRSF005419">
    <property type="entry name" value="FlhA"/>
    <property type="match status" value="1"/>
</dbReference>
<keyword evidence="11" id="KW-1185">Reference proteome</keyword>
<name>A0A0K2ZCI4_9XANT</name>
<dbReference type="Gene3D" id="1.10.8.540">
    <property type="entry name" value="FHIPEP family, domain 3"/>
    <property type="match status" value="1"/>
</dbReference>
<evidence type="ECO:0000256" key="1">
    <source>
        <dbReference type="ARBA" id="ARBA00004429"/>
    </source>
</evidence>
<evidence type="ECO:0000256" key="4">
    <source>
        <dbReference type="ARBA" id="ARBA00022475"/>
    </source>
</evidence>
<dbReference type="PROSITE" id="PS00994">
    <property type="entry name" value="FHIPEP"/>
    <property type="match status" value="1"/>
</dbReference>
<dbReference type="EMBL" id="CXOI01000004">
    <property type="protein sequence ID" value="CTP82337.1"/>
    <property type="molecule type" value="Genomic_DNA"/>
</dbReference>
<dbReference type="InterPro" id="IPR001712">
    <property type="entry name" value="T3SS_FHIPEP"/>
</dbReference>
<keyword evidence="5" id="KW-0997">Cell inner membrane</keyword>
<evidence type="ECO:0000256" key="2">
    <source>
        <dbReference type="ARBA" id="ARBA00008835"/>
    </source>
</evidence>
<feature type="transmembrane region" description="Helical" evidence="9">
    <location>
        <begin position="68"/>
        <end position="89"/>
    </location>
</feature>
<keyword evidence="8 9" id="KW-0472">Membrane</keyword>
<evidence type="ECO:0000256" key="5">
    <source>
        <dbReference type="ARBA" id="ARBA00022519"/>
    </source>
</evidence>
<dbReference type="Gene3D" id="3.40.50.12790">
    <property type="entry name" value="FHIPEP family, domain 4"/>
    <property type="match status" value="1"/>
</dbReference>
<dbReference type="RefSeq" id="WP_053833857.1">
    <property type="nucleotide sequence ID" value="NZ_CXOI01000004.1"/>
</dbReference>
<dbReference type="Pfam" id="PF00771">
    <property type="entry name" value="FHIPEP"/>
    <property type="match status" value="2"/>
</dbReference>
<keyword evidence="6 9" id="KW-0812">Transmembrane</keyword>
<dbReference type="AlphaFoldDB" id="A0A0K2ZCI4"/>
<evidence type="ECO:0000313" key="11">
    <source>
        <dbReference type="Proteomes" id="UP000046187"/>
    </source>
</evidence>
<evidence type="ECO:0000256" key="8">
    <source>
        <dbReference type="ARBA" id="ARBA00023136"/>
    </source>
</evidence>
<keyword evidence="7 9" id="KW-1133">Transmembrane helix</keyword>
<evidence type="ECO:0000256" key="9">
    <source>
        <dbReference type="SAM" id="Phobius"/>
    </source>
</evidence>
<dbReference type="PANTHER" id="PTHR30161:SF2">
    <property type="entry name" value="INVASION PROTEIN INVA"/>
    <property type="match status" value="1"/>
</dbReference>
<accession>A0A0K2ZCI4</accession>
<evidence type="ECO:0000256" key="6">
    <source>
        <dbReference type="ARBA" id="ARBA00022692"/>
    </source>
</evidence>
<keyword evidence="4" id="KW-1003">Cell membrane</keyword>
<proteinExistence type="inferred from homology"/>
<gene>
    <name evidence="10" type="primary">hrpC2</name>
    <name evidence="10" type="ORF">XTALMG727_0173</name>
</gene>
<dbReference type="Gene3D" id="3.40.30.60">
    <property type="entry name" value="FHIPEP family, domain 1"/>
    <property type="match status" value="1"/>
</dbReference>
<dbReference type="GO" id="GO:0009306">
    <property type="term" value="P:protein secretion"/>
    <property type="evidence" value="ECO:0007669"/>
    <property type="project" value="InterPro"/>
</dbReference>
<dbReference type="GO" id="GO:0005886">
    <property type="term" value="C:plasma membrane"/>
    <property type="evidence" value="ECO:0007669"/>
    <property type="project" value="UniProtKB-SubCell"/>
</dbReference>
<keyword evidence="3" id="KW-0813">Transport</keyword>
<feature type="transmembrane region" description="Helical" evidence="9">
    <location>
        <begin position="195"/>
        <end position="216"/>
    </location>
</feature>
<sequence length="640" mass="68824">MQLTRGLRYGGEAAIALLVVAVVALMILPLPTTLIDALLTVNIGLSVVLLMATMYVPDSLALSSFPSLLLFTTLLRLSLNIASTKSILLHANAGHIIDSFGKLVVGGNLVVGLVIFLIITTVQFIVIAKGSERVAEVGARFTLDAMPGKQMSIDADLRNGSLNADDARIKRARLAMESQLHGGMDGAMKFVKGDAIAGLVITLVNIVAGIIIGVTYHGMSAAEAANRFAILSIGDAMVSQIASLLISVSAGIMITRASGEEDSDDSSLGNEIGKQLTRSTQALFCAAGMLACFALVPGFPSTLFLLLATAIAGGGFWLRHKRRAATGPVRAPVTGAARRGSKAQTPTIADHAPDFASALSVRLAPDLAERLQADTLSRAIEHERTLLVEELGLPFPGVSLWRAAELQAHEFEVLVHDVPVQRASLPPSPQQETELAQQATRPLRERAHQFLGLQETQWVLEQITGDYPGLVAEVQKVVPLQRIADVLRRLLEERVPIRNIKLILESLVIWGPKEKDPVMLTEYIRGDLGAFLAHRVSGGAAQLPALLLEQALEQMIRQAIKPTPAGNFLTLPPEDAKLVTDRIIAMAGDTASAPLALITSMDIRRYIRRMIEPRIDWLPVHSYQELNGHIELAPIGRIGL</sequence>
<dbReference type="InterPro" id="IPR042193">
    <property type="entry name" value="FHIPEP_3"/>
</dbReference>
<organism evidence="10 11">
    <name type="scientific">Xanthomonas graminis pv. arrhenatheri LMG 727</name>
    <dbReference type="NCBI Taxonomy" id="1195923"/>
    <lineage>
        <taxon>Bacteria</taxon>
        <taxon>Pseudomonadati</taxon>
        <taxon>Pseudomonadota</taxon>
        <taxon>Gammaproteobacteria</taxon>
        <taxon>Lysobacterales</taxon>
        <taxon>Lysobacteraceae</taxon>
        <taxon>Xanthomonas</taxon>
        <taxon>Xanthomonas translucens group</taxon>
        <taxon>Xanthomonas graminis</taxon>
    </lineage>
</organism>
<reference evidence="11" key="1">
    <citation type="submission" date="2015-07" db="EMBL/GenBank/DDBJ databases">
        <authorList>
            <person name="Wibberg D."/>
        </authorList>
    </citation>
    <scope>NUCLEOTIDE SEQUENCE [LARGE SCALE GENOMIC DNA]</scope>
</reference>
<comment type="subcellular location">
    <subcellularLocation>
        <location evidence="1">Cell inner membrane</location>
        <topology evidence="1">Multi-pass membrane protein</topology>
    </subcellularLocation>
</comment>
<dbReference type="PRINTS" id="PR00949">
    <property type="entry name" value="TYPE3IMAPROT"/>
</dbReference>
<evidence type="ECO:0000256" key="7">
    <source>
        <dbReference type="ARBA" id="ARBA00022989"/>
    </source>
</evidence>
<evidence type="ECO:0000313" key="10">
    <source>
        <dbReference type="EMBL" id="CTP82337.1"/>
    </source>
</evidence>